<dbReference type="HOGENOM" id="CLU_017869_0_0_1"/>
<name>A0A015ICT3_RHIIW</name>
<sequence>MWNLHFLNFGQWCPFDLCTSSTSTKLAAARKRKFLFLNSQKLTPRVNHLHYKKSGSIPVQTDYNIKIPTFDSEKSETISSLFSPTPYCPIPDMFFPLQYRNIIPPDPIYDEYNNFIIPGSRNWFTYMYNLSKSHIANQKAKARDPNEVAAYHGTTRKHLTNRMDVVNRITTYNNTYDRIMTTYRNSALQKLSRRKLKNLNTEMDYFFSAHPYAIHDHHRHSEKLQHETVTSDDTKEVEMHPLKRDIYVSSSMDGARNMSKRICSDSTLASDSKQAGSLQSTNTN</sequence>
<evidence type="ECO:0000259" key="2">
    <source>
        <dbReference type="Pfam" id="PF26638"/>
    </source>
</evidence>
<gene>
    <name evidence="3" type="ORF">RirG_259880</name>
</gene>
<reference evidence="3 4" key="1">
    <citation type="submission" date="2014-02" db="EMBL/GenBank/DDBJ databases">
        <title>Single nucleus genome sequencing reveals high similarity among nuclei of an endomycorrhizal fungus.</title>
        <authorList>
            <person name="Lin K."/>
            <person name="Geurts R."/>
            <person name="Zhang Z."/>
            <person name="Limpens E."/>
            <person name="Saunders D.G."/>
            <person name="Mu D."/>
            <person name="Pang E."/>
            <person name="Cao H."/>
            <person name="Cha H."/>
            <person name="Lin T."/>
            <person name="Zhou Q."/>
            <person name="Shang Y."/>
            <person name="Li Y."/>
            <person name="Ivanov S."/>
            <person name="Sharma T."/>
            <person name="Velzen R.V."/>
            <person name="Ruijter N.D."/>
            <person name="Aanen D.K."/>
            <person name="Win J."/>
            <person name="Kamoun S."/>
            <person name="Bisseling T."/>
            <person name="Huang S."/>
        </authorList>
    </citation>
    <scope>NUCLEOTIDE SEQUENCE [LARGE SCALE GENOMIC DNA]</scope>
    <source>
        <strain evidence="4">DAOM197198w</strain>
    </source>
</reference>
<dbReference type="EMBL" id="JEMT01029636">
    <property type="protein sequence ID" value="EXX51640.1"/>
    <property type="molecule type" value="Genomic_DNA"/>
</dbReference>
<dbReference type="Proteomes" id="UP000022910">
    <property type="component" value="Unassembled WGS sequence"/>
</dbReference>
<protein>
    <recommendedName>
        <fullName evidence="2">DUF8211 domain-containing protein</fullName>
    </recommendedName>
</protein>
<comment type="caution">
    <text evidence="3">The sequence shown here is derived from an EMBL/GenBank/DDBJ whole genome shotgun (WGS) entry which is preliminary data.</text>
</comment>
<evidence type="ECO:0000313" key="4">
    <source>
        <dbReference type="Proteomes" id="UP000022910"/>
    </source>
</evidence>
<proteinExistence type="predicted"/>
<accession>A0A015ICT3</accession>
<keyword evidence="4" id="KW-1185">Reference proteome</keyword>
<feature type="region of interest" description="Disordered" evidence="1">
    <location>
        <begin position="265"/>
        <end position="284"/>
    </location>
</feature>
<dbReference type="OrthoDB" id="10401003at2759"/>
<feature type="domain" description="DUF8211" evidence="2">
    <location>
        <begin position="20"/>
        <end position="66"/>
    </location>
</feature>
<evidence type="ECO:0000313" key="3">
    <source>
        <dbReference type="EMBL" id="EXX51640.1"/>
    </source>
</evidence>
<evidence type="ECO:0000256" key="1">
    <source>
        <dbReference type="SAM" id="MobiDB-lite"/>
    </source>
</evidence>
<dbReference type="AlphaFoldDB" id="A0A015ICT3"/>
<organism evidence="3 4">
    <name type="scientific">Rhizophagus irregularis (strain DAOM 197198w)</name>
    <name type="common">Glomus intraradices</name>
    <dbReference type="NCBI Taxonomy" id="1432141"/>
    <lineage>
        <taxon>Eukaryota</taxon>
        <taxon>Fungi</taxon>
        <taxon>Fungi incertae sedis</taxon>
        <taxon>Mucoromycota</taxon>
        <taxon>Glomeromycotina</taxon>
        <taxon>Glomeromycetes</taxon>
        <taxon>Glomerales</taxon>
        <taxon>Glomeraceae</taxon>
        <taxon>Rhizophagus</taxon>
    </lineage>
</organism>
<dbReference type="InterPro" id="IPR058524">
    <property type="entry name" value="DUF8211"/>
</dbReference>
<dbReference type="Pfam" id="PF26638">
    <property type="entry name" value="DUF8211"/>
    <property type="match status" value="1"/>
</dbReference>